<comment type="caution">
    <text evidence="2">The sequence shown here is derived from an EMBL/GenBank/DDBJ whole genome shotgun (WGS) entry which is preliminary data.</text>
</comment>
<evidence type="ECO:0008006" key="4">
    <source>
        <dbReference type="Google" id="ProtNLM"/>
    </source>
</evidence>
<evidence type="ECO:0000313" key="2">
    <source>
        <dbReference type="EMBL" id="KAK0746632.1"/>
    </source>
</evidence>
<evidence type="ECO:0000313" key="3">
    <source>
        <dbReference type="Proteomes" id="UP001172155"/>
    </source>
</evidence>
<proteinExistence type="predicted"/>
<feature type="compositionally biased region" description="Basic and acidic residues" evidence="1">
    <location>
        <begin position="1"/>
        <end position="19"/>
    </location>
</feature>
<reference evidence="2" key="1">
    <citation type="submission" date="2023-06" db="EMBL/GenBank/DDBJ databases">
        <title>Genome-scale phylogeny and comparative genomics of the fungal order Sordariales.</title>
        <authorList>
            <consortium name="Lawrence Berkeley National Laboratory"/>
            <person name="Hensen N."/>
            <person name="Bonometti L."/>
            <person name="Westerberg I."/>
            <person name="Brannstrom I.O."/>
            <person name="Guillou S."/>
            <person name="Cros-Aarteil S."/>
            <person name="Calhoun S."/>
            <person name="Haridas S."/>
            <person name="Kuo A."/>
            <person name="Mondo S."/>
            <person name="Pangilinan J."/>
            <person name="Riley R."/>
            <person name="LaButti K."/>
            <person name="Andreopoulos B."/>
            <person name="Lipzen A."/>
            <person name="Chen C."/>
            <person name="Yanf M."/>
            <person name="Daum C."/>
            <person name="Ng V."/>
            <person name="Clum A."/>
            <person name="Steindorff A."/>
            <person name="Ohm R."/>
            <person name="Martin F."/>
            <person name="Silar P."/>
            <person name="Natvig D."/>
            <person name="Lalanne C."/>
            <person name="Gautier V."/>
            <person name="Ament-velasquez S.L."/>
            <person name="Kruys A."/>
            <person name="Hutchinson M.I."/>
            <person name="Powell A.J."/>
            <person name="Barry K."/>
            <person name="Miller A.N."/>
            <person name="Grigoriev I.V."/>
            <person name="Debuchy R."/>
            <person name="Gladieux P."/>
            <person name="Thoren M.H."/>
            <person name="Johannesson H."/>
        </authorList>
    </citation>
    <scope>NUCLEOTIDE SEQUENCE</scope>
    <source>
        <strain evidence="2">SMH3187-1</strain>
    </source>
</reference>
<dbReference type="Proteomes" id="UP001172155">
    <property type="component" value="Unassembled WGS sequence"/>
</dbReference>
<feature type="compositionally biased region" description="Low complexity" evidence="1">
    <location>
        <begin position="67"/>
        <end position="80"/>
    </location>
</feature>
<evidence type="ECO:0000256" key="1">
    <source>
        <dbReference type="SAM" id="MobiDB-lite"/>
    </source>
</evidence>
<feature type="region of interest" description="Disordered" evidence="1">
    <location>
        <begin position="1"/>
        <end position="40"/>
    </location>
</feature>
<feature type="compositionally biased region" description="Basic residues" evidence="1">
    <location>
        <begin position="53"/>
        <end position="64"/>
    </location>
</feature>
<sequence>MSSKRTRDEATDGDGGERAKKPRHGFRVGPENLPDGPWRRKVTKIKKNLITKAKVKKQYAKIKAQRADTTTTAPALPIPADELEATTSNPPTPHPQVHPARQAILDDDDAAASKPAREPRGPRAPTKKPKDGDNSNLTELGPRVPTVDRPEEEEAAEPAQGKERLPHHRHNRPDYFAKQLAAGEKRRAEVEARVAEAARREAERARRVAERERQRRAMEKANAPGRDGKRKLGRQGGVLLDQVKRIVGGS</sequence>
<organism evidence="2 3">
    <name type="scientific">Schizothecium vesticola</name>
    <dbReference type="NCBI Taxonomy" id="314040"/>
    <lineage>
        <taxon>Eukaryota</taxon>
        <taxon>Fungi</taxon>
        <taxon>Dikarya</taxon>
        <taxon>Ascomycota</taxon>
        <taxon>Pezizomycotina</taxon>
        <taxon>Sordariomycetes</taxon>
        <taxon>Sordariomycetidae</taxon>
        <taxon>Sordariales</taxon>
        <taxon>Schizotheciaceae</taxon>
        <taxon>Schizothecium</taxon>
    </lineage>
</organism>
<dbReference type="PANTHER" id="PTHR41805">
    <property type="entry name" value="EXPRESSED PROTEIN"/>
    <property type="match status" value="1"/>
</dbReference>
<keyword evidence="3" id="KW-1185">Reference proteome</keyword>
<protein>
    <recommendedName>
        <fullName evidence="4">rRNA-processing protein FYV7</fullName>
    </recommendedName>
</protein>
<dbReference type="AlphaFoldDB" id="A0AA40EWK8"/>
<dbReference type="EMBL" id="JAUKUD010000004">
    <property type="protein sequence ID" value="KAK0746632.1"/>
    <property type="molecule type" value="Genomic_DNA"/>
</dbReference>
<feature type="region of interest" description="Disordered" evidence="1">
    <location>
        <begin position="199"/>
        <end position="237"/>
    </location>
</feature>
<feature type="region of interest" description="Disordered" evidence="1">
    <location>
        <begin position="53"/>
        <end position="175"/>
    </location>
</feature>
<feature type="compositionally biased region" description="Basic and acidic residues" evidence="1">
    <location>
        <begin position="199"/>
        <end position="219"/>
    </location>
</feature>
<gene>
    <name evidence="2" type="ORF">B0T18DRAFT_429560</name>
</gene>
<name>A0AA40EWK8_9PEZI</name>
<accession>A0AA40EWK8</accession>
<dbReference type="PANTHER" id="PTHR41805:SF1">
    <property type="entry name" value="RRNA-PROCESSING PROTEIN FYV7"/>
    <property type="match status" value="1"/>
</dbReference>